<dbReference type="EMBL" id="HF936105">
    <property type="protein sequence ID" value="CCX14972.1"/>
    <property type="molecule type" value="Genomic_DNA"/>
</dbReference>
<dbReference type="Proteomes" id="UP000018144">
    <property type="component" value="Unassembled WGS sequence"/>
</dbReference>
<keyword evidence="4" id="KW-1185">Reference proteome</keyword>
<organism evidence="3 4">
    <name type="scientific">Pyronema omphalodes (strain CBS 100304)</name>
    <name type="common">Pyronema confluens</name>
    <dbReference type="NCBI Taxonomy" id="1076935"/>
    <lineage>
        <taxon>Eukaryota</taxon>
        <taxon>Fungi</taxon>
        <taxon>Dikarya</taxon>
        <taxon>Ascomycota</taxon>
        <taxon>Pezizomycotina</taxon>
        <taxon>Pezizomycetes</taxon>
        <taxon>Pezizales</taxon>
        <taxon>Pyronemataceae</taxon>
        <taxon>Pyronema</taxon>
    </lineage>
</organism>
<feature type="region of interest" description="Disordered" evidence="1">
    <location>
        <begin position="204"/>
        <end position="249"/>
    </location>
</feature>
<evidence type="ECO:0000313" key="2">
    <source>
        <dbReference type="EMBL" id="CCX04977.1"/>
    </source>
</evidence>
<feature type="region of interest" description="Disordered" evidence="1">
    <location>
        <begin position="326"/>
        <end position="352"/>
    </location>
</feature>
<evidence type="ECO:0000313" key="4">
    <source>
        <dbReference type="Proteomes" id="UP000018144"/>
    </source>
</evidence>
<evidence type="ECO:0000256" key="1">
    <source>
        <dbReference type="SAM" id="MobiDB-lite"/>
    </source>
</evidence>
<gene>
    <name evidence="3" type="ORF">PCON_01198</name>
    <name evidence="2" type="ORF">PCON_04140</name>
</gene>
<reference evidence="3 4" key="1">
    <citation type="journal article" date="2013" name="PLoS Genet.">
        <title>The genome and development-dependent transcriptomes of Pyronema confluens: a window into fungal evolution.</title>
        <authorList>
            <person name="Traeger S."/>
            <person name="Altegoer F."/>
            <person name="Freitag M."/>
            <person name="Gabaldon T."/>
            <person name="Kempken F."/>
            <person name="Kumar A."/>
            <person name="Marcet-Houben M."/>
            <person name="Poggeler S."/>
            <person name="Stajich J.E."/>
            <person name="Nowrousian M."/>
        </authorList>
    </citation>
    <scope>NUCLEOTIDE SEQUENCE [LARGE SCALE GENOMIC DNA]</scope>
    <source>
        <strain evidence="4">CBS 100304</strain>
        <strain evidence="3">CBS100304</strain>
        <tissue evidence="3">Vegetative mycelium</tissue>
    </source>
</reference>
<dbReference type="EMBL" id="HF935222">
    <property type="protein sequence ID" value="CCX04977.1"/>
    <property type="molecule type" value="Genomic_DNA"/>
</dbReference>
<evidence type="ECO:0000313" key="3">
    <source>
        <dbReference type="EMBL" id="CCX14972.1"/>
    </source>
</evidence>
<feature type="compositionally biased region" description="Polar residues" evidence="1">
    <location>
        <begin position="43"/>
        <end position="66"/>
    </location>
</feature>
<dbReference type="AlphaFoldDB" id="U4L980"/>
<feature type="region of interest" description="Disordered" evidence="1">
    <location>
        <begin position="1"/>
        <end position="69"/>
    </location>
</feature>
<protein>
    <submittedName>
        <fullName evidence="3">Uncharacterized protein</fullName>
    </submittedName>
</protein>
<proteinExistence type="predicted"/>
<name>U4L980_PYROM</name>
<feature type="compositionally biased region" description="Polar residues" evidence="1">
    <location>
        <begin position="341"/>
        <end position="352"/>
    </location>
</feature>
<feature type="compositionally biased region" description="Polar residues" evidence="1">
    <location>
        <begin position="235"/>
        <end position="247"/>
    </location>
</feature>
<accession>U4L980</accession>
<sequence length="352" mass="39531">MTLKGKDPESPQEELEPLFPGSIPDYQDLFPSIPWDQPLPQLSVKSSQRGHQSVRNHASSSQTQNPLLPVGMRNNSLETSIQAKILSHDDRQNFKNMYQKTMTRNQFDHLELVSNYTSMSTQTDGKSLRLQPEGIFSRPMEATIRMNNALAHATSQGNQPSEPRYTATPLQPSAIGVHVPVYPPPVQEMPPNVSSPHRLTMQFQGLNLGGSSSDSKSKDSPSGAPCTLYYDSPGLQYSPSTKPSTPGNEHVLQTVPFSATAVPFCPLEPFTGLQIRPMRPYPVDPFLHQLDEVDKSIRELRENEELRSKLADDRIKRERATRQLWIQANQPAPQPPRNRQSYLQQVDMSSLR</sequence>